<proteinExistence type="predicted"/>
<gene>
    <name evidence="2" type="ORF">FA15DRAFT_672497</name>
</gene>
<evidence type="ECO:0000313" key="2">
    <source>
        <dbReference type="EMBL" id="TFK21497.1"/>
    </source>
</evidence>
<sequence length="147" mass="15404">MSISPSPITIALTRSYLGGGSVMTRMTAAPDPAFTTLPDSSSLSTGTLLILTEKIADGQSSTGPSTGRVNVVALTIGLSITFIMLVVLGLLVFVWRRRSIARRKDRMDHIAARVGRAMMATGTAGAVSSIEEKNVGIAVDLKIEALS</sequence>
<keyword evidence="1" id="KW-0812">Transmembrane</keyword>
<reference evidence="2 3" key="1">
    <citation type="journal article" date="2019" name="Nat. Ecol. Evol.">
        <title>Megaphylogeny resolves global patterns of mushroom evolution.</title>
        <authorList>
            <person name="Varga T."/>
            <person name="Krizsan K."/>
            <person name="Foldi C."/>
            <person name="Dima B."/>
            <person name="Sanchez-Garcia M."/>
            <person name="Sanchez-Ramirez S."/>
            <person name="Szollosi G.J."/>
            <person name="Szarkandi J.G."/>
            <person name="Papp V."/>
            <person name="Albert L."/>
            <person name="Andreopoulos W."/>
            <person name="Angelini C."/>
            <person name="Antonin V."/>
            <person name="Barry K.W."/>
            <person name="Bougher N.L."/>
            <person name="Buchanan P."/>
            <person name="Buyck B."/>
            <person name="Bense V."/>
            <person name="Catcheside P."/>
            <person name="Chovatia M."/>
            <person name="Cooper J."/>
            <person name="Damon W."/>
            <person name="Desjardin D."/>
            <person name="Finy P."/>
            <person name="Geml J."/>
            <person name="Haridas S."/>
            <person name="Hughes K."/>
            <person name="Justo A."/>
            <person name="Karasinski D."/>
            <person name="Kautmanova I."/>
            <person name="Kiss B."/>
            <person name="Kocsube S."/>
            <person name="Kotiranta H."/>
            <person name="LaButti K.M."/>
            <person name="Lechner B.E."/>
            <person name="Liimatainen K."/>
            <person name="Lipzen A."/>
            <person name="Lukacs Z."/>
            <person name="Mihaltcheva S."/>
            <person name="Morgado L.N."/>
            <person name="Niskanen T."/>
            <person name="Noordeloos M.E."/>
            <person name="Ohm R.A."/>
            <person name="Ortiz-Santana B."/>
            <person name="Ovrebo C."/>
            <person name="Racz N."/>
            <person name="Riley R."/>
            <person name="Savchenko A."/>
            <person name="Shiryaev A."/>
            <person name="Soop K."/>
            <person name="Spirin V."/>
            <person name="Szebenyi C."/>
            <person name="Tomsovsky M."/>
            <person name="Tulloss R.E."/>
            <person name="Uehling J."/>
            <person name="Grigoriev I.V."/>
            <person name="Vagvolgyi C."/>
            <person name="Papp T."/>
            <person name="Martin F.M."/>
            <person name="Miettinen O."/>
            <person name="Hibbett D.S."/>
            <person name="Nagy L.G."/>
        </authorList>
    </citation>
    <scope>NUCLEOTIDE SEQUENCE [LARGE SCALE GENOMIC DNA]</scope>
    <source>
        <strain evidence="2 3">CBS 121175</strain>
    </source>
</reference>
<accession>A0A5C3KN31</accession>
<dbReference type="AlphaFoldDB" id="A0A5C3KN31"/>
<protein>
    <submittedName>
        <fullName evidence="2">Uncharacterized protein</fullName>
    </submittedName>
</protein>
<evidence type="ECO:0000313" key="3">
    <source>
        <dbReference type="Proteomes" id="UP000307440"/>
    </source>
</evidence>
<dbReference type="Proteomes" id="UP000307440">
    <property type="component" value="Unassembled WGS sequence"/>
</dbReference>
<feature type="transmembrane region" description="Helical" evidence="1">
    <location>
        <begin position="71"/>
        <end position="95"/>
    </location>
</feature>
<keyword evidence="1" id="KW-0472">Membrane</keyword>
<name>A0A5C3KN31_COPMA</name>
<keyword evidence="3" id="KW-1185">Reference proteome</keyword>
<keyword evidence="1" id="KW-1133">Transmembrane helix</keyword>
<dbReference type="EMBL" id="ML210266">
    <property type="protein sequence ID" value="TFK21497.1"/>
    <property type="molecule type" value="Genomic_DNA"/>
</dbReference>
<evidence type="ECO:0000256" key="1">
    <source>
        <dbReference type="SAM" id="Phobius"/>
    </source>
</evidence>
<organism evidence="2 3">
    <name type="scientific">Coprinopsis marcescibilis</name>
    <name type="common">Agaric fungus</name>
    <name type="synonym">Psathyrella marcescibilis</name>
    <dbReference type="NCBI Taxonomy" id="230819"/>
    <lineage>
        <taxon>Eukaryota</taxon>
        <taxon>Fungi</taxon>
        <taxon>Dikarya</taxon>
        <taxon>Basidiomycota</taxon>
        <taxon>Agaricomycotina</taxon>
        <taxon>Agaricomycetes</taxon>
        <taxon>Agaricomycetidae</taxon>
        <taxon>Agaricales</taxon>
        <taxon>Agaricineae</taxon>
        <taxon>Psathyrellaceae</taxon>
        <taxon>Coprinopsis</taxon>
    </lineage>
</organism>